<keyword evidence="5 8" id="KW-0812">Transmembrane</keyword>
<keyword evidence="3" id="KW-0328">Glycosyltransferase</keyword>
<evidence type="ECO:0000256" key="4">
    <source>
        <dbReference type="ARBA" id="ARBA00022679"/>
    </source>
</evidence>
<evidence type="ECO:0000256" key="2">
    <source>
        <dbReference type="ARBA" id="ARBA00022475"/>
    </source>
</evidence>
<evidence type="ECO:0000256" key="1">
    <source>
        <dbReference type="ARBA" id="ARBA00004651"/>
    </source>
</evidence>
<protein>
    <submittedName>
        <fullName evidence="10">Glycosyltransferase family 39 protein</fullName>
    </submittedName>
</protein>
<dbReference type="InterPro" id="IPR038731">
    <property type="entry name" value="RgtA/B/C-like"/>
</dbReference>
<evidence type="ECO:0000256" key="7">
    <source>
        <dbReference type="ARBA" id="ARBA00023136"/>
    </source>
</evidence>
<dbReference type="PANTHER" id="PTHR33908">
    <property type="entry name" value="MANNOSYLTRANSFERASE YKCB-RELATED"/>
    <property type="match status" value="1"/>
</dbReference>
<evidence type="ECO:0000256" key="3">
    <source>
        <dbReference type="ARBA" id="ARBA00022676"/>
    </source>
</evidence>
<dbReference type="InterPro" id="IPR050297">
    <property type="entry name" value="LipidA_mod_glycosyltrf_83"/>
</dbReference>
<evidence type="ECO:0000256" key="5">
    <source>
        <dbReference type="ARBA" id="ARBA00022692"/>
    </source>
</evidence>
<proteinExistence type="predicted"/>
<feature type="transmembrane region" description="Helical" evidence="8">
    <location>
        <begin position="16"/>
        <end position="34"/>
    </location>
</feature>
<feature type="transmembrane region" description="Helical" evidence="8">
    <location>
        <begin position="215"/>
        <end position="235"/>
    </location>
</feature>
<keyword evidence="7 8" id="KW-0472">Membrane</keyword>
<feature type="transmembrane region" description="Helical" evidence="8">
    <location>
        <begin position="398"/>
        <end position="414"/>
    </location>
</feature>
<feature type="transmembrane region" description="Helical" evidence="8">
    <location>
        <begin position="120"/>
        <end position="138"/>
    </location>
</feature>
<dbReference type="GO" id="GO:0005886">
    <property type="term" value="C:plasma membrane"/>
    <property type="evidence" value="ECO:0007669"/>
    <property type="project" value="UniProtKB-SubCell"/>
</dbReference>
<gene>
    <name evidence="10" type="ORF">ABV408_11565</name>
</gene>
<feature type="transmembrane region" description="Helical" evidence="8">
    <location>
        <begin position="75"/>
        <end position="108"/>
    </location>
</feature>
<name>A0AB74UBS6_9GAMM</name>
<feature type="transmembrane region" description="Helical" evidence="8">
    <location>
        <begin position="271"/>
        <end position="294"/>
    </location>
</feature>
<comment type="subcellular location">
    <subcellularLocation>
        <location evidence="1">Cell membrane</location>
        <topology evidence="1">Multi-pass membrane protein</topology>
    </subcellularLocation>
</comment>
<dbReference type="GO" id="GO:0016763">
    <property type="term" value="F:pentosyltransferase activity"/>
    <property type="evidence" value="ECO:0007669"/>
    <property type="project" value="TreeGrafter"/>
</dbReference>
<dbReference type="Pfam" id="PF13231">
    <property type="entry name" value="PMT_2"/>
    <property type="match status" value="1"/>
</dbReference>
<reference evidence="10" key="1">
    <citation type="submission" date="2024-06" db="EMBL/GenBank/DDBJ databases">
        <title>Complete genome of Salinicola endophyticus HNIBRBA4755.</title>
        <authorList>
            <person name="Shin S.Y."/>
            <person name="Kang H."/>
            <person name="Song J."/>
        </authorList>
    </citation>
    <scope>NUCLEOTIDE SEQUENCE</scope>
    <source>
        <strain evidence="10">HNIBRBA4755</strain>
    </source>
</reference>
<evidence type="ECO:0000313" key="10">
    <source>
        <dbReference type="EMBL" id="XCJ78080.1"/>
    </source>
</evidence>
<feature type="transmembrane region" description="Helical" evidence="8">
    <location>
        <begin position="330"/>
        <end position="348"/>
    </location>
</feature>
<evidence type="ECO:0000256" key="8">
    <source>
        <dbReference type="SAM" id="Phobius"/>
    </source>
</evidence>
<keyword evidence="4" id="KW-0808">Transferase</keyword>
<keyword evidence="2" id="KW-1003">Cell membrane</keyword>
<feature type="transmembrane region" description="Helical" evidence="8">
    <location>
        <begin position="170"/>
        <end position="203"/>
    </location>
</feature>
<evidence type="ECO:0000259" key="9">
    <source>
        <dbReference type="Pfam" id="PF13231"/>
    </source>
</evidence>
<keyword evidence="6 8" id="KW-1133">Transmembrane helix</keyword>
<dbReference type="GO" id="GO:0010041">
    <property type="term" value="P:response to iron(III) ion"/>
    <property type="evidence" value="ECO:0007669"/>
    <property type="project" value="TreeGrafter"/>
</dbReference>
<dbReference type="PANTHER" id="PTHR33908:SF3">
    <property type="entry name" value="UNDECAPRENYL PHOSPHATE-ALPHA-4-AMINO-4-DEOXY-L-ARABINOSE ARABINOSYL TRANSFERASE"/>
    <property type="match status" value="1"/>
</dbReference>
<dbReference type="EMBL" id="CP159578">
    <property type="protein sequence ID" value="XCJ78080.1"/>
    <property type="molecule type" value="Genomic_DNA"/>
</dbReference>
<dbReference type="AlphaFoldDB" id="A0AB74UBS6"/>
<dbReference type="GO" id="GO:0009103">
    <property type="term" value="P:lipopolysaccharide biosynthetic process"/>
    <property type="evidence" value="ECO:0007669"/>
    <property type="project" value="TreeGrafter"/>
</dbReference>
<feature type="domain" description="Glycosyltransferase RgtA/B/C/D-like" evidence="9">
    <location>
        <begin position="70"/>
        <end position="229"/>
    </location>
</feature>
<feature type="transmembrane region" description="Helical" evidence="8">
    <location>
        <begin position="360"/>
        <end position="386"/>
    </location>
</feature>
<sequence length="577" mass="64419">MRSFLDDPTQAHYRRAWLLLLLLAIVLLGIGIGLRDPWPADEPRFALNALEMLRTGQFWFPHRGGELYPDKPPVFMWASALSIWLTGSVRLGFLIPTALSALGALLLVVDLGRRLHGRRVALLSGLALLTAFQFVLQAKTAQIDMMLTFFTTLGAYGLLRHALLGPARRWWLIGWAAMGIGVITKGVGILPLALLPAWLWFGYRGRAVRLSIKELLLGPGVMLACIAAWAIPMMLMASFSGDPALAAYRDNILFKQTGQRYADSWTHLEPWYYYVVKVLPWAWMPLVLALPWALPAWWHRLKRSDARVWMPLSAVVLIVVFFSLSPGKRGVYMLPTLPLLVMALAPLLPGLIRRRGLHRAAFVVLALLAGLLLLAGMLGAFGLPALARVAERHQVDPWAWWIVIGALGVGLLAWTRPARGLWALGGWLALFWLSWSTWGYALQDHARSPRDMMTQVAATTGPQAWLALPDFDEEFLLQARQPSVQFGDKTQASQQFQRAFAWLKQGDDRWLFAMERQAKDYPCIARDQITDMGVQNGDDWWLIPARAASQCQGDPNAAPLFVAPTTLPDPDGKAPRL</sequence>
<feature type="transmembrane region" description="Helical" evidence="8">
    <location>
        <begin position="421"/>
        <end position="441"/>
    </location>
</feature>
<dbReference type="RefSeq" id="WP_353979102.1">
    <property type="nucleotide sequence ID" value="NZ_CP159578.1"/>
</dbReference>
<feature type="transmembrane region" description="Helical" evidence="8">
    <location>
        <begin position="306"/>
        <end position="324"/>
    </location>
</feature>
<accession>A0AB74UBS6</accession>
<organism evidence="10">
    <name type="scientific">Salinicola endophyticus</name>
    <dbReference type="NCBI Taxonomy" id="1949083"/>
    <lineage>
        <taxon>Bacteria</taxon>
        <taxon>Pseudomonadati</taxon>
        <taxon>Pseudomonadota</taxon>
        <taxon>Gammaproteobacteria</taxon>
        <taxon>Oceanospirillales</taxon>
        <taxon>Halomonadaceae</taxon>
        <taxon>Salinicola</taxon>
    </lineage>
</organism>
<evidence type="ECO:0000256" key="6">
    <source>
        <dbReference type="ARBA" id="ARBA00022989"/>
    </source>
</evidence>